<protein>
    <submittedName>
        <fullName evidence="2">MEKHLA domain-containing protein</fullName>
    </submittedName>
</protein>
<reference evidence="2 3" key="1">
    <citation type="submission" date="2017-10" db="EMBL/GenBank/DDBJ databases">
        <title>Nyctiphanis sp. nov., isolated from the stomach of the euphausiid Nyctiphanes simplex (Hansen, 1911) in the Gulf of California.</title>
        <authorList>
            <person name="Gomez-Gil B."/>
            <person name="Aguilar-Mendez M."/>
            <person name="Lopez-Cortes A."/>
            <person name="Gomez-Gutierrez J."/>
            <person name="Roque A."/>
            <person name="Lang E."/>
            <person name="Gonzalez-Castillo A."/>
        </authorList>
    </citation>
    <scope>NUCLEOTIDE SEQUENCE [LARGE SCALE GENOMIC DNA]</scope>
    <source>
        <strain evidence="2 3">CAIM 600</strain>
    </source>
</reference>
<dbReference type="Proteomes" id="UP000290287">
    <property type="component" value="Unassembled WGS sequence"/>
</dbReference>
<dbReference type="AlphaFoldDB" id="A0A4Q0YKB9"/>
<evidence type="ECO:0000313" key="3">
    <source>
        <dbReference type="Proteomes" id="UP000290287"/>
    </source>
</evidence>
<comment type="caution">
    <text evidence="2">The sequence shown here is derived from an EMBL/GenBank/DDBJ whole genome shotgun (WGS) entry which is preliminary data.</text>
</comment>
<feature type="domain" description="MEKHLA" evidence="1">
    <location>
        <begin position="18"/>
        <end position="140"/>
    </location>
</feature>
<name>A0A4Q0YKB9_9GAMM</name>
<gene>
    <name evidence="2" type="ORF">CS022_23350</name>
</gene>
<proteinExistence type="predicted"/>
<dbReference type="InterPro" id="IPR013978">
    <property type="entry name" value="MEKHLA"/>
</dbReference>
<keyword evidence="3" id="KW-1185">Reference proteome</keyword>
<sequence>MTAYIEKPACLQNSFYQKHGEILVSSYQKLVGEGLLEAHSCQNSSEALIDSLWNASVVVVSHGVEDDPIFNFANKVGLSLFGYGFDEFVTLPSRLSAEPVTQVERNALLSETKARGFIDNYSGVRISKMGQRFLISEAKVLI</sequence>
<dbReference type="OrthoDB" id="9794448at2"/>
<dbReference type="Pfam" id="PF08670">
    <property type="entry name" value="MEKHLA"/>
    <property type="match status" value="1"/>
</dbReference>
<evidence type="ECO:0000259" key="1">
    <source>
        <dbReference type="Pfam" id="PF08670"/>
    </source>
</evidence>
<evidence type="ECO:0000313" key="2">
    <source>
        <dbReference type="EMBL" id="RXJ70414.1"/>
    </source>
</evidence>
<dbReference type="RefSeq" id="WP_129124264.1">
    <property type="nucleotide sequence ID" value="NZ_PEIB01000050.1"/>
</dbReference>
<organism evidence="2 3">
    <name type="scientific">Veronia nyctiphanis</name>
    <dbReference type="NCBI Taxonomy" id="1278244"/>
    <lineage>
        <taxon>Bacteria</taxon>
        <taxon>Pseudomonadati</taxon>
        <taxon>Pseudomonadota</taxon>
        <taxon>Gammaproteobacteria</taxon>
        <taxon>Vibrionales</taxon>
        <taxon>Vibrionaceae</taxon>
        <taxon>Veronia</taxon>
    </lineage>
</organism>
<dbReference type="EMBL" id="PEIB01000050">
    <property type="protein sequence ID" value="RXJ70414.1"/>
    <property type="molecule type" value="Genomic_DNA"/>
</dbReference>
<accession>A0A4Q0YKB9</accession>